<evidence type="ECO:0000256" key="3">
    <source>
        <dbReference type="ARBA" id="ARBA00022741"/>
    </source>
</evidence>
<dbReference type="GO" id="GO:0005524">
    <property type="term" value="F:ATP binding"/>
    <property type="evidence" value="ECO:0007669"/>
    <property type="project" value="UniProtKB-KW"/>
</dbReference>
<comment type="function">
    <text evidence="8">Inositol phosphate kinase with a broad substrate specificity.</text>
</comment>
<evidence type="ECO:0000256" key="7">
    <source>
        <dbReference type="ARBA" id="ARBA00036525"/>
    </source>
</evidence>
<dbReference type="Pfam" id="PF03770">
    <property type="entry name" value="IPK"/>
    <property type="match status" value="1"/>
</dbReference>
<dbReference type="PANTHER" id="PTHR12400:SF51">
    <property type="entry name" value="INOSITOL POLYPHOSPHATE MULTIKINASE"/>
    <property type="match status" value="1"/>
</dbReference>
<dbReference type="Proteomes" id="UP000613740">
    <property type="component" value="Unassembled WGS sequence"/>
</dbReference>
<gene>
    <name evidence="9" type="ORF">HYH02_014671</name>
</gene>
<keyword evidence="10" id="KW-1185">Reference proteome</keyword>
<dbReference type="OrthoDB" id="5958943at2759"/>
<dbReference type="SUPFAM" id="SSF56104">
    <property type="entry name" value="SAICAR synthase-like"/>
    <property type="match status" value="1"/>
</dbReference>
<keyword evidence="5 8" id="KW-0067">ATP-binding</keyword>
<comment type="caution">
    <text evidence="9">The sequence shown here is derived from an EMBL/GenBank/DDBJ whole genome shotgun (WGS) entry which is preliminary data.</text>
</comment>
<dbReference type="GO" id="GO:0008440">
    <property type="term" value="F:inositol-1,4,5-trisphosphate 3-kinase activity"/>
    <property type="evidence" value="ECO:0007669"/>
    <property type="project" value="TreeGrafter"/>
</dbReference>
<accession>A0A835SUU9</accession>
<protein>
    <recommendedName>
        <fullName evidence="8">Inositol polyphosphate multikinase</fullName>
        <ecNumber evidence="8">2.7.1.140</ecNumber>
        <ecNumber evidence="8">2.7.1.151</ecNumber>
    </recommendedName>
</protein>
<keyword evidence="2 8" id="KW-0808">Transferase</keyword>
<evidence type="ECO:0000256" key="2">
    <source>
        <dbReference type="ARBA" id="ARBA00022679"/>
    </source>
</evidence>
<organism evidence="9 10">
    <name type="scientific">Chlamydomonas schloesseri</name>
    <dbReference type="NCBI Taxonomy" id="2026947"/>
    <lineage>
        <taxon>Eukaryota</taxon>
        <taxon>Viridiplantae</taxon>
        <taxon>Chlorophyta</taxon>
        <taxon>core chlorophytes</taxon>
        <taxon>Chlorophyceae</taxon>
        <taxon>CS clade</taxon>
        <taxon>Chlamydomonadales</taxon>
        <taxon>Chlamydomonadaceae</taxon>
        <taxon>Chlamydomonas</taxon>
    </lineage>
</organism>
<dbReference type="GO" id="GO:0005634">
    <property type="term" value="C:nucleus"/>
    <property type="evidence" value="ECO:0007669"/>
    <property type="project" value="TreeGrafter"/>
</dbReference>
<sequence>MAATVDVERPVDVGELDLRPCEHQAGGHFASEQGKAAATFVDSSGKFYKAFQDDVRGGREAAVYELIFGDADDSVKKEDMEQLRRFVPKYFGTLVSDSKKLLALEDTCKAYTKPCVLDCKMGMTTIYDWADDKYKTKNAGKDTATTQASLGWRVTGFKVWQQGSGEYFFADRHYGKKLTDDTMAAALATFANNGAIGPAAVYGGPNGAVAQIRALQSWFESQRSLVFFAASVLVIYEGAATRPEDANVAISFIDFAHTFPSKGQPDANVTPAVKNLADLMEKVAAGKAGQAS</sequence>
<dbReference type="GO" id="GO:0005737">
    <property type="term" value="C:cytoplasm"/>
    <property type="evidence" value="ECO:0007669"/>
    <property type="project" value="TreeGrafter"/>
</dbReference>
<dbReference type="AlphaFoldDB" id="A0A835SUU9"/>
<keyword evidence="4 8" id="KW-0418">Kinase</keyword>
<comment type="catalytic activity">
    <reaction evidence="7 8">
        <text>1D-myo-inositol 1,3,4,6-tetrakisphosphate + ATP = 1D-myo-inositol 1,3,4,5,6-pentakisphosphate + ADP + H(+)</text>
        <dbReference type="Rhea" id="RHEA:12717"/>
        <dbReference type="ChEBI" id="CHEBI:15378"/>
        <dbReference type="ChEBI" id="CHEBI:30616"/>
        <dbReference type="ChEBI" id="CHEBI:57660"/>
        <dbReference type="ChEBI" id="CHEBI:57733"/>
        <dbReference type="ChEBI" id="CHEBI:456216"/>
        <dbReference type="EC" id="2.7.1.140"/>
    </reaction>
</comment>
<evidence type="ECO:0000256" key="4">
    <source>
        <dbReference type="ARBA" id="ARBA00022777"/>
    </source>
</evidence>
<comment type="similarity">
    <text evidence="1 8">Belongs to the inositol phosphokinase (IPK) family.</text>
</comment>
<proteinExistence type="inferred from homology"/>
<dbReference type="PANTHER" id="PTHR12400">
    <property type="entry name" value="INOSITOL POLYPHOSPHATE KINASE"/>
    <property type="match status" value="1"/>
</dbReference>
<evidence type="ECO:0000256" key="8">
    <source>
        <dbReference type="RuleBase" id="RU363090"/>
    </source>
</evidence>
<dbReference type="GO" id="GO:0051765">
    <property type="term" value="F:inositol tetrakisphosphate kinase activity"/>
    <property type="evidence" value="ECO:0007669"/>
    <property type="project" value="TreeGrafter"/>
</dbReference>
<dbReference type="InterPro" id="IPR038286">
    <property type="entry name" value="IPK_sf"/>
</dbReference>
<name>A0A835SUU9_9CHLO</name>
<dbReference type="EMBL" id="JAEHOD010000103">
    <property type="protein sequence ID" value="KAG2427025.1"/>
    <property type="molecule type" value="Genomic_DNA"/>
</dbReference>
<dbReference type="Gene3D" id="3.30.470.160">
    <property type="entry name" value="Inositol polyphosphate kinase"/>
    <property type="match status" value="1"/>
</dbReference>
<comment type="catalytic activity">
    <reaction evidence="6 8">
        <text>1D-myo-inositol 1,4,5-trisphosphate + 2 ATP = 1D-myo-inositol 1,3,4,5,6-pentakisphosphate + 2 ADP + 2 H(+)</text>
        <dbReference type="Rhea" id="RHEA:32359"/>
        <dbReference type="ChEBI" id="CHEBI:15378"/>
        <dbReference type="ChEBI" id="CHEBI:30616"/>
        <dbReference type="ChEBI" id="CHEBI:57733"/>
        <dbReference type="ChEBI" id="CHEBI:203600"/>
        <dbReference type="ChEBI" id="CHEBI:456216"/>
        <dbReference type="EC" id="2.7.1.151"/>
    </reaction>
</comment>
<evidence type="ECO:0000313" key="9">
    <source>
        <dbReference type="EMBL" id="KAG2427025.1"/>
    </source>
</evidence>
<dbReference type="GO" id="GO:0032958">
    <property type="term" value="P:inositol phosphate biosynthetic process"/>
    <property type="evidence" value="ECO:0007669"/>
    <property type="project" value="InterPro"/>
</dbReference>
<evidence type="ECO:0000313" key="10">
    <source>
        <dbReference type="Proteomes" id="UP000613740"/>
    </source>
</evidence>
<dbReference type="EC" id="2.7.1.140" evidence="8"/>
<dbReference type="InterPro" id="IPR005522">
    <property type="entry name" value="IPK"/>
</dbReference>
<keyword evidence="3 8" id="KW-0547">Nucleotide-binding</keyword>
<reference evidence="9" key="1">
    <citation type="journal article" date="2020" name="bioRxiv">
        <title>Comparative genomics of Chlamydomonas.</title>
        <authorList>
            <person name="Craig R.J."/>
            <person name="Hasan A.R."/>
            <person name="Ness R.W."/>
            <person name="Keightley P.D."/>
        </authorList>
    </citation>
    <scope>NUCLEOTIDE SEQUENCE</scope>
    <source>
        <strain evidence="9">CCAP 11/173</strain>
    </source>
</reference>
<evidence type="ECO:0000256" key="6">
    <source>
        <dbReference type="ARBA" id="ARBA00036164"/>
    </source>
</evidence>
<evidence type="ECO:0000256" key="5">
    <source>
        <dbReference type="ARBA" id="ARBA00022840"/>
    </source>
</evidence>
<evidence type="ECO:0000256" key="1">
    <source>
        <dbReference type="ARBA" id="ARBA00007374"/>
    </source>
</evidence>
<dbReference type="EC" id="2.7.1.151" evidence="8"/>